<dbReference type="OMA" id="QDELQMP"/>
<feature type="compositionally biased region" description="Polar residues" evidence="1">
    <location>
        <begin position="170"/>
        <end position="185"/>
    </location>
</feature>
<proteinExistence type="predicted"/>
<feature type="compositionally biased region" description="Acidic residues" evidence="1">
    <location>
        <begin position="137"/>
        <end position="154"/>
    </location>
</feature>
<dbReference type="AlphaFoldDB" id="A1CSH9"/>
<feature type="compositionally biased region" description="Polar residues" evidence="1">
    <location>
        <begin position="47"/>
        <end position="66"/>
    </location>
</feature>
<dbReference type="VEuPathDB" id="FungiDB:ACLA_079500"/>
<dbReference type="Proteomes" id="UP000006701">
    <property type="component" value="Unassembled WGS sequence"/>
</dbReference>
<evidence type="ECO:0000313" key="3">
    <source>
        <dbReference type="Proteomes" id="UP000006701"/>
    </source>
</evidence>
<evidence type="ECO:0000256" key="1">
    <source>
        <dbReference type="SAM" id="MobiDB-lite"/>
    </source>
</evidence>
<dbReference type="EMBL" id="DS027060">
    <property type="protein sequence ID" value="EAW06266.1"/>
    <property type="molecule type" value="Genomic_DNA"/>
</dbReference>
<organism evidence="2 3">
    <name type="scientific">Aspergillus clavatus (strain ATCC 1007 / CBS 513.65 / DSM 816 / NCTC 3887 / NRRL 1 / QM 1276 / 107)</name>
    <dbReference type="NCBI Taxonomy" id="344612"/>
    <lineage>
        <taxon>Eukaryota</taxon>
        <taxon>Fungi</taxon>
        <taxon>Dikarya</taxon>
        <taxon>Ascomycota</taxon>
        <taxon>Pezizomycotina</taxon>
        <taxon>Eurotiomycetes</taxon>
        <taxon>Eurotiomycetidae</taxon>
        <taxon>Eurotiales</taxon>
        <taxon>Aspergillaceae</taxon>
        <taxon>Aspergillus</taxon>
        <taxon>Aspergillus subgen. Fumigati</taxon>
    </lineage>
</organism>
<dbReference type="RefSeq" id="XP_001267692.1">
    <property type="nucleotide sequence ID" value="XM_001267691.1"/>
</dbReference>
<protein>
    <submittedName>
        <fullName evidence="2">Uncharacterized protein</fullName>
    </submittedName>
</protein>
<feature type="compositionally biased region" description="Polar residues" evidence="1">
    <location>
        <begin position="276"/>
        <end position="291"/>
    </location>
</feature>
<feature type="compositionally biased region" description="Basic residues" evidence="1">
    <location>
        <begin position="298"/>
        <end position="309"/>
    </location>
</feature>
<dbReference type="GeneID" id="4700009"/>
<reference evidence="2 3" key="1">
    <citation type="journal article" date="2008" name="PLoS Genet.">
        <title>Genomic islands in the pathogenic filamentous fungus Aspergillus fumigatus.</title>
        <authorList>
            <person name="Fedorova N.D."/>
            <person name="Khaldi N."/>
            <person name="Joardar V.S."/>
            <person name="Maiti R."/>
            <person name="Amedeo P."/>
            <person name="Anderson M.J."/>
            <person name="Crabtree J."/>
            <person name="Silva J.C."/>
            <person name="Badger J.H."/>
            <person name="Albarraq A."/>
            <person name="Angiuoli S."/>
            <person name="Bussey H."/>
            <person name="Bowyer P."/>
            <person name="Cotty P.J."/>
            <person name="Dyer P.S."/>
            <person name="Egan A."/>
            <person name="Galens K."/>
            <person name="Fraser-Liggett C.M."/>
            <person name="Haas B.J."/>
            <person name="Inman J.M."/>
            <person name="Kent R."/>
            <person name="Lemieux S."/>
            <person name="Malavazi I."/>
            <person name="Orvis J."/>
            <person name="Roemer T."/>
            <person name="Ronning C.M."/>
            <person name="Sundaram J.P."/>
            <person name="Sutton G."/>
            <person name="Turner G."/>
            <person name="Venter J.C."/>
            <person name="White O.R."/>
            <person name="Whitty B.R."/>
            <person name="Youngman P."/>
            <person name="Wolfe K.H."/>
            <person name="Goldman G.H."/>
            <person name="Wortman J.R."/>
            <person name="Jiang B."/>
            <person name="Denning D.W."/>
            <person name="Nierman W.C."/>
        </authorList>
    </citation>
    <scope>NUCLEOTIDE SEQUENCE [LARGE SCALE GENOMIC DNA]</scope>
    <source>
        <strain evidence="3">ATCC 1007 / CBS 513.65 / DSM 816 / NCTC 3887 / NRRL 1</strain>
    </source>
</reference>
<evidence type="ECO:0000313" key="2">
    <source>
        <dbReference type="EMBL" id="EAW06266.1"/>
    </source>
</evidence>
<feature type="compositionally biased region" description="Basic and acidic residues" evidence="1">
    <location>
        <begin position="1"/>
        <end position="15"/>
    </location>
</feature>
<feature type="compositionally biased region" description="Basic residues" evidence="1">
    <location>
        <begin position="340"/>
        <end position="351"/>
    </location>
</feature>
<dbReference type="eggNOG" id="ENOG502SVPD">
    <property type="taxonomic scope" value="Eukaryota"/>
</dbReference>
<feature type="compositionally biased region" description="Basic and acidic residues" evidence="1">
    <location>
        <begin position="219"/>
        <end position="229"/>
    </location>
</feature>
<feature type="compositionally biased region" description="Polar residues" evidence="1">
    <location>
        <begin position="380"/>
        <end position="421"/>
    </location>
</feature>
<dbReference type="HOGENOM" id="CLU_543982_0_0_1"/>
<accession>A1CSH9</accession>
<feature type="compositionally biased region" description="Low complexity" evidence="1">
    <location>
        <begin position="240"/>
        <end position="254"/>
    </location>
</feature>
<keyword evidence="3" id="KW-1185">Reference proteome</keyword>
<dbReference type="OrthoDB" id="5423493at2759"/>
<gene>
    <name evidence="2" type="ORF">ACLA_079500</name>
</gene>
<name>A1CSH9_ASPCL</name>
<sequence length="476" mass="51913">MASLDRKGSQKRSPEIDLGFAPDKEMDNATGKQPALGGEDSDLGLQLESQTPTTKAQEQAIYSSPTGERGATGSRPPTRARGYSATLSVGRRRGDMSSKIPATPGFESSILSNFRRRPRQPSILQMMQADDGSSDLGDLDDDDFLGGLSPEDESTPLNLSRAKSLLPNDPGSSPTSDNVLPSTGGSRKRKRAAEQLQVPQSPLEIVENTPPGSVEIDDGERNTSDRVTRLLEYSEATSQAMAPPASSSPLSSPRSSPPMPVEEPLQTITDGKLMLRNQQAKSENAHVSTAALQDRLLPRRRQRHRKRRGGTTYNVSSDGSEDNNPVDPEEDELSYLPTRKPVRTQQQRKGKPAPLGTVRSQRKKHITTTVASSRLDPRSASVQLQSIVRDSRQPRTYGSQTSGGNKENQAFEMSSPLSSPLDTDEFDIDSSPVKLPAANFLSEELKLQAKKFQEVDKWEMDFEDVVTSGSQTSPCR</sequence>
<dbReference type="KEGG" id="act:ACLA_079500"/>
<feature type="region of interest" description="Disordered" evidence="1">
    <location>
        <begin position="1"/>
        <end position="430"/>
    </location>
</feature>